<dbReference type="GO" id="GO:0016779">
    <property type="term" value="F:nucleotidyltransferase activity"/>
    <property type="evidence" value="ECO:0007669"/>
    <property type="project" value="UniProtKB-KW"/>
</dbReference>
<dbReference type="EMBL" id="JALJRB010000021">
    <property type="protein sequence ID" value="MCJ8502112.1"/>
    <property type="molecule type" value="Genomic_DNA"/>
</dbReference>
<keyword evidence="8" id="KW-0460">Magnesium</keyword>
<evidence type="ECO:0000256" key="3">
    <source>
        <dbReference type="ARBA" id="ARBA00022679"/>
    </source>
</evidence>
<evidence type="ECO:0000313" key="11">
    <source>
        <dbReference type="EMBL" id="MCJ8502112.1"/>
    </source>
</evidence>
<accession>A0AA41R2Z1</accession>
<keyword evidence="6" id="KW-0547">Nucleotide-binding</keyword>
<dbReference type="InterPro" id="IPR052038">
    <property type="entry name" value="Type-VII_TA_antitoxin"/>
</dbReference>
<keyword evidence="3" id="KW-0808">Transferase</keyword>
<keyword evidence="7" id="KW-0067">ATP-binding</keyword>
<evidence type="ECO:0000256" key="9">
    <source>
        <dbReference type="ARBA" id="ARBA00038276"/>
    </source>
</evidence>
<evidence type="ECO:0000313" key="12">
    <source>
        <dbReference type="Proteomes" id="UP001165427"/>
    </source>
</evidence>
<dbReference type="Proteomes" id="UP001165427">
    <property type="component" value="Unassembled WGS sequence"/>
</dbReference>
<dbReference type="PANTHER" id="PTHR33571">
    <property type="entry name" value="SSL8005 PROTEIN"/>
    <property type="match status" value="1"/>
</dbReference>
<evidence type="ECO:0000256" key="6">
    <source>
        <dbReference type="ARBA" id="ARBA00022741"/>
    </source>
</evidence>
<gene>
    <name evidence="11" type="ORF">MRX98_16125</name>
</gene>
<keyword evidence="5" id="KW-0479">Metal-binding</keyword>
<evidence type="ECO:0000256" key="2">
    <source>
        <dbReference type="ARBA" id="ARBA00022649"/>
    </source>
</evidence>
<comment type="similarity">
    <text evidence="9">Belongs to the MntA antitoxin family.</text>
</comment>
<dbReference type="GO" id="GO:0046872">
    <property type="term" value="F:metal ion binding"/>
    <property type="evidence" value="ECO:0007669"/>
    <property type="project" value="UniProtKB-KW"/>
</dbReference>
<dbReference type="InterPro" id="IPR002934">
    <property type="entry name" value="Polymerase_NTP_transf_dom"/>
</dbReference>
<evidence type="ECO:0000256" key="1">
    <source>
        <dbReference type="ARBA" id="ARBA00001946"/>
    </source>
</evidence>
<dbReference type="AlphaFoldDB" id="A0AA41R2Z1"/>
<keyword evidence="4" id="KW-0548">Nucleotidyltransferase</keyword>
<feature type="domain" description="Polymerase nucleotidyl transferase" evidence="10">
    <location>
        <begin position="18"/>
        <end position="92"/>
    </location>
</feature>
<sequence>MKSKLTKDDILNSLRADKKVMQERFGVVEIGLFGSYATGNPNEQSDIDILIKLKEPRFEYLAGLQIFLERKFSKNIEITRKSDKINNQFIKKIEHQTIYV</sequence>
<evidence type="ECO:0000256" key="8">
    <source>
        <dbReference type="ARBA" id="ARBA00022842"/>
    </source>
</evidence>
<dbReference type="Gene3D" id="3.30.460.10">
    <property type="entry name" value="Beta Polymerase, domain 2"/>
    <property type="match status" value="1"/>
</dbReference>
<evidence type="ECO:0000256" key="5">
    <source>
        <dbReference type="ARBA" id="ARBA00022723"/>
    </source>
</evidence>
<reference evidence="11" key="1">
    <citation type="submission" date="2022-04" db="EMBL/GenBank/DDBJ databases">
        <title>Desulfatitalea alkaliphila sp. nov., a novel anaerobic sulfate-reducing bacterium isolated from terrestrial mud volcano, Taman Peninsula, Russia.</title>
        <authorList>
            <person name="Khomyakova M.A."/>
            <person name="Merkel A.Y."/>
            <person name="Slobodkin A.I."/>
        </authorList>
    </citation>
    <scope>NUCLEOTIDE SEQUENCE</scope>
    <source>
        <strain evidence="11">M08but</strain>
    </source>
</reference>
<dbReference type="SUPFAM" id="SSF81301">
    <property type="entry name" value="Nucleotidyltransferase"/>
    <property type="match status" value="1"/>
</dbReference>
<keyword evidence="12" id="KW-1185">Reference proteome</keyword>
<dbReference type="CDD" id="cd05403">
    <property type="entry name" value="NT_KNTase_like"/>
    <property type="match status" value="1"/>
</dbReference>
<evidence type="ECO:0000259" key="10">
    <source>
        <dbReference type="Pfam" id="PF01909"/>
    </source>
</evidence>
<proteinExistence type="inferred from homology"/>
<keyword evidence="2" id="KW-1277">Toxin-antitoxin system</keyword>
<evidence type="ECO:0000256" key="7">
    <source>
        <dbReference type="ARBA" id="ARBA00022840"/>
    </source>
</evidence>
<comment type="cofactor">
    <cofactor evidence="1">
        <name>Mg(2+)</name>
        <dbReference type="ChEBI" id="CHEBI:18420"/>
    </cofactor>
</comment>
<dbReference type="RefSeq" id="WP_246912163.1">
    <property type="nucleotide sequence ID" value="NZ_JALJRB010000021.1"/>
</dbReference>
<comment type="caution">
    <text evidence="11">The sequence shown here is derived from an EMBL/GenBank/DDBJ whole genome shotgun (WGS) entry which is preliminary data.</text>
</comment>
<dbReference type="Pfam" id="PF01909">
    <property type="entry name" value="NTP_transf_2"/>
    <property type="match status" value="1"/>
</dbReference>
<dbReference type="GO" id="GO:0005524">
    <property type="term" value="F:ATP binding"/>
    <property type="evidence" value="ECO:0007669"/>
    <property type="project" value="UniProtKB-KW"/>
</dbReference>
<organism evidence="11 12">
    <name type="scientific">Desulfatitalea alkaliphila</name>
    <dbReference type="NCBI Taxonomy" id="2929485"/>
    <lineage>
        <taxon>Bacteria</taxon>
        <taxon>Pseudomonadati</taxon>
        <taxon>Thermodesulfobacteriota</taxon>
        <taxon>Desulfobacteria</taxon>
        <taxon>Desulfobacterales</taxon>
        <taxon>Desulfosarcinaceae</taxon>
        <taxon>Desulfatitalea</taxon>
    </lineage>
</organism>
<dbReference type="PANTHER" id="PTHR33571:SF14">
    <property type="entry name" value="PROTEIN ADENYLYLTRANSFERASE MJ0435-RELATED"/>
    <property type="match status" value="1"/>
</dbReference>
<dbReference type="InterPro" id="IPR043519">
    <property type="entry name" value="NT_sf"/>
</dbReference>
<evidence type="ECO:0000256" key="4">
    <source>
        <dbReference type="ARBA" id="ARBA00022695"/>
    </source>
</evidence>
<name>A0AA41R2Z1_9BACT</name>
<protein>
    <submittedName>
        <fullName evidence="11">Nucleotidyltransferase domain-containing protein</fullName>
    </submittedName>
</protein>